<feature type="domain" description="DNA methylase N-4/N-6" evidence="7">
    <location>
        <begin position="115"/>
        <end position="455"/>
    </location>
</feature>
<evidence type="ECO:0000256" key="3">
    <source>
        <dbReference type="ARBA" id="ARBA00022603"/>
    </source>
</evidence>
<dbReference type="GO" id="GO:0032259">
    <property type="term" value="P:methylation"/>
    <property type="evidence" value="ECO:0007669"/>
    <property type="project" value="UniProtKB-KW"/>
</dbReference>
<evidence type="ECO:0000313" key="8">
    <source>
        <dbReference type="EMBL" id="MSN97052.1"/>
    </source>
</evidence>
<keyword evidence="5" id="KW-0949">S-adenosyl-L-methionine</keyword>
<evidence type="ECO:0000313" key="9">
    <source>
        <dbReference type="Proteomes" id="UP000476338"/>
    </source>
</evidence>
<dbReference type="RefSeq" id="WP_154571301.1">
    <property type="nucleotide sequence ID" value="NZ_VWSJ01000036.1"/>
</dbReference>
<gene>
    <name evidence="8" type="ORF">F1B92_07750</name>
</gene>
<evidence type="ECO:0000259" key="7">
    <source>
        <dbReference type="Pfam" id="PF01555"/>
    </source>
</evidence>
<dbReference type="AlphaFoldDB" id="A0A6L5WKX8"/>
<reference evidence="8 9" key="1">
    <citation type="submission" date="2019-09" db="EMBL/GenBank/DDBJ databases">
        <authorList>
            <person name="Silva M."/>
            <person name="Pereira G."/>
            <person name="Lopes-Da-Costa L."/>
            <person name="Silva E."/>
        </authorList>
    </citation>
    <scope>NUCLEOTIDE SEQUENCE [LARGE SCALE GENOMIC DNA]</scope>
    <source>
        <strain evidence="8 9">FMV-PI01</strain>
    </source>
</reference>
<protein>
    <recommendedName>
        <fullName evidence="2">site-specific DNA-methyltransferase (adenine-specific)</fullName>
        <ecNumber evidence="2">2.1.1.72</ecNumber>
    </recommendedName>
</protein>
<comment type="caution">
    <text evidence="8">The sequence shown here is derived from an EMBL/GenBank/DDBJ whole genome shotgun (WGS) entry which is preliminary data.</text>
</comment>
<accession>A0A6L5WKX8</accession>
<name>A0A6L5WKX8_9BACT</name>
<dbReference type="Pfam" id="PF01555">
    <property type="entry name" value="N6_N4_Mtase"/>
    <property type="match status" value="1"/>
</dbReference>
<dbReference type="GO" id="GO:0003677">
    <property type="term" value="F:DNA binding"/>
    <property type="evidence" value="ECO:0007669"/>
    <property type="project" value="InterPro"/>
</dbReference>
<keyword evidence="3 8" id="KW-0489">Methyltransferase</keyword>
<dbReference type="PRINTS" id="PR00506">
    <property type="entry name" value="D21N6MTFRASE"/>
</dbReference>
<evidence type="ECO:0000256" key="1">
    <source>
        <dbReference type="ARBA" id="ARBA00006594"/>
    </source>
</evidence>
<keyword evidence="4 8" id="KW-0808">Transferase</keyword>
<dbReference type="GO" id="GO:0008170">
    <property type="term" value="F:N-methyltransferase activity"/>
    <property type="evidence" value="ECO:0007669"/>
    <property type="project" value="InterPro"/>
</dbReference>
<dbReference type="InterPro" id="IPR002052">
    <property type="entry name" value="DNA_methylase_N6_adenine_CS"/>
</dbReference>
<dbReference type="InterPro" id="IPR002941">
    <property type="entry name" value="DNA_methylase_N4/N6"/>
</dbReference>
<dbReference type="EMBL" id="VWSJ01000036">
    <property type="protein sequence ID" value="MSN97052.1"/>
    <property type="molecule type" value="Genomic_DNA"/>
</dbReference>
<dbReference type="Proteomes" id="UP000476338">
    <property type="component" value="Unassembled WGS sequence"/>
</dbReference>
<evidence type="ECO:0000256" key="4">
    <source>
        <dbReference type="ARBA" id="ARBA00022679"/>
    </source>
</evidence>
<dbReference type="InterPro" id="IPR029063">
    <property type="entry name" value="SAM-dependent_MTases_sf"/>
</dbReference>
<dbReference type="PIRSF" id="PIRSF015855">
    <property type="entry name" value="TypeIII_Mtase_mKpnI"/>
    <property type="match status" value="1"/>
</dbReference>
<dbReference type="PROSITE" id="PS00092">
    <property type="entry name" value="N6_MTASE"/>
    <property type="match status" value="1"/>
</dbReference>
<comment type="similarity">
    <text evidence="1">Belongs to the N(4)/N(6)-methyltransferase family.</text>
</comment>
<dbReference type="InterPro" id="IPR002295">
    <property type="entry name" value="N4/N6-MTase_EcoPI_Mod-like"/>
</dbReference>
<dbReference type="EC" id="2.1.1.72" evidence="2"/>
<organism evidence="8 9">
    <name type="scientific">Campylobacter portucalensis</name>
    <dbReference type="NCBI Taxonomy" id="2608384"/>
    <lineage>
        <taxon>Bacteria</taxon>
        <taxon>Pseudomonadati</taxon>
        <taxon>Campylobacterota</taxon>
        <taxon>Epsilonproteobacteria</taxon>
        <taxon>Campylobacterales</taxon>
        <taxon>Campylobacteraceae</taxon>
        <taxon>Campylobacter</taxon>
    </lineage>
</organism>
<sequence>MIKKDDALKLNVKILENKMSEKEKFIEILKSNFPSTFKDGEISLKSIATILGVSENLNGYELNWTGKALANALYQAPCKKDLSLINTEPNAQNHIIIGDNLDALKILDKAYHSKIKMIYIDPPYNTKNENFIYPDDFRKDYKEILKNLDLIEIDDDGNEVVSETLNFIKNIQSSKSHSGWLNFMLPRLKLARDLLKDDGVIFISIDDNEMANLKILCDEIFGEDNFIGTLIWKKTENIKMDSKYFSENKDYILCYKKYDLEGFNKILSDKSRYKLEDEKGKYYLRKLDSKSSSYSKGMDYIIEHDGVKYYAGGSFEKWEKRQTSGANKKDSIWLWSKEKFEKGLAENEIVFKNGNVYNKVRYNGIAKKPYTDFLDVSSGQSSQKNLDKLFDNRRIFDHPKPIYLICELLKMTTNPNDNDIILDFFAGSGTTAHAVMEQNLADNGNRKFILVQLDEKIDEKKSKTAYDFCKDELNSQNPVISDITIERVKRVISNLNTDTKFSIYEMKDKSNLVLENEQIKLNLSNLSPFDTARNMLLMCGKTLDKSIDEIIQDKLFICDGILVVIEGGKKVVEKLREYEDKEVILNGFADISFSDFENIKVIVGDSLRVVF</sequence>
<reference evidence="8 9" key="2">
    <citation type="submission" date="2020-03" db="EMBL/GenBank/DDBJ databases">
        <title>Campylobacter portucalensis sp. nov., a new species of Campylobacter isolated from the reproductive tract of bulls.</title>
        <authorList>
            <person name="Silva M.F."/>
            <person name="Pereira G."/>
            <person name="Carneiro C."/>
            <person name="Hemphill A."/>
            <person name="Mateus L."/>
            <person name="Lopes-Da-Costa L."/>
            <person name="Silva E."/>
        </authorList>
    </citation>
    <scope>NUCLEOTIDE SEQUENCE [LARGE SCALE GENOMIC DNA]</scope>
    <source>
        <strain evidence="8 9">FMV-PI01</strain>
    </source>
</reference>
<dbReference type="Gene3D" id="3.40.50.150">
    <property type="entry name" value="Vaccinia Virus protein VP39"/>
    <property type="match status" value="1"/>
</dbReference>
<comment type="catalytic activity">
    <reaction evidence="6">
        <text>a 2'-deoxyadenosine in DNA + S-adenosyl-L-methionine = an N(6)-methyl-2'-deoxyadenosine in DNA + S-adenosyl-L-homocysteine + H(+)</text>
        <dbReference type="Rhea" id="RHEA:15197"/>
        <dbReference type="Rhea" id="RHEA-COMP:12418"/>
        <dbReference type="Rhea" id="RHEA-COMP:12419"/>
        <dbReference type="ChEBI" id="CHEBI:15378"/>
        <dbReference type="ChEBI" id="CHEBI:57856"/>
        <dbReference type="ChEBI" id="CHEBI:59789"/>
        <dbReference type="ChEBI" id="CHEBI:90615"/>
        <dbReference type="ChEBI" id="CHEBI:90616"/>
        <dbReference type="EC" id="2.1.1.72"/>
    </reaction>
</comment>
<dbReference type="SUPFAM" id="SSF53335">
    <property type="entry name" value="S-adenosyl-L-methionine-dependent methyltransferases"/>
    <property type="match status" value="1"/>
</dbReference>
<proteinExistence type="inferred from homology"/>
<evidence type="ECO:0000256" key="6">
    <source>
        <dbReference type="ARBA" id="ARBA00047942"/>
    </source>
</evidence>
<dbReference type="GO" id="GO:0009007">
    <property type="term" value="F:site-specific DNA-methyltransferase (adenine-specific) activity"/>
    <property type="evidence" value="ECO:0007669"/>
    <property type="project" value="UniProtKB-EC"/>
</dbReference>
<evidence type="ECO:0000256" key="5">
    <source>
        <dbReference type="ARBA" id="ARBA00022691"/>
    </source>
</evidence>
<keyword evidence="9" id="KW-1185">Reference proteome</keyword>
<evidence type="ECO:0000256" key="2">
    <source>
        <dbReference type="ARBA" id="ARBA00011900"/>
    </source>
</evidence>